<name>A0A1I6C6B8_9BACI</name>
<keyword evidence="1" id="KW-1133">Transmembrane helix</keyword>
<dbReference type="EMBL" id="FOXX01000028">
    <property type="protein sequence ID" value="SFQ88732.1"/>
    <property type="molecule type" value="Genomic_DNA"/>
</dbReference>
<keyword evidence="1" id="KW-0812">Transmembrane</keyword>
<evidence type="ECO:0000313" key="2">
    <source>
        <dbReference type="EMBL" id="SFQ88732.1"/>
    </source>
</evidence>
<organism evidence="2 3">
    <name type="scientific">Priestia endophytica DSM 13796</name>
    <dbReference type="NCBI Taxonomy" id="1121089"/>
    <lineage>
        <taxon>Bacteria</taxon>
        <taxon>Bacillati</taxon>
        <taxon>Bacillota</taxon>
        <taxon>Bacilli</taxon>
        <taxon>Bacillales</taxon>
        <taxon>Bacillaceae</taxon>
        <taxon>Priestia</taxon>
    </lineage>
</organism>
<gene>
    <name evidence="2" type="ORF">SAMN02745910_05108</name>
</gene>
<feature type="transmembrane region" description="Helical" evidence="1">
    <location>
        <begin position="200"/>
        <end position="222"/>
    </location>
</feature>
<accession>A0A1I6C6B8</accession>
<feature type="transmembrane region" description="Helical" evidence="1">
    <location>
        <begin position="84"/>
        <end position="106"/>
    </location>
</feature>
<feature type="transmembrane region" description="Helical" evidence="1">
    <location>
        <begin position="170"/>
        <end position="188"/>
    </location>
</feature>
<evidence type="ECO:0000256" key="1">
    <source>
        <dbReference type="SAM" id="Phobius"/>
    </source>
</evidence>
<keyword evidence="3" id="KW-1185">Reference proteome</keyword>
<dbReference type="RefSeq" id="WP_061804023.1">
    <property type="nucleotide sequence ID" value="NZ_FOXX01000028.1"/>
</dbReference>
<sequence length="242" mass="28723">MAFWFFIVLFMFIVIFRPLLERRAVKKWGKSSKRIQFFVEQSLFYIIILLGYVTLFKYEGISFSFMGWKATSFSAFHASPLPSFFKYLILALFAFFIITVILVAWIKRNKEANIFGEETLASSYHVFTPQKKEEVASWSFFSCLHVAVESLVYFPFFYFLYVHIFHVTNIWLVLVFITCAYYVVQLAFSYDRLSIQPFIIGLFLSSLYVLTESVLPLLLFYICNFVLEIYHVEEEFQRQKQA</sequence>
<protein>
    <submittedName>
        <fullName evidence="2">Uncharacterized protein</fullName>
    </submittedName>
</protein>
<reference evidence="2 3" key="1">
    <citation type="submission" date="2016-10" db="EMBL/GenBank/DDBJ databases">
        <authorList>
            <person name="Varghese N."/>
            <person name="Submissions S."/>
        </authorList>
    </citation>
    <scope>NUCLEOTIDE SEQUENCE [LARGE SCALE GENOMIC DNA]</scope>
    <source>
        <strain evidence="2 3">DSM 13796</strain>
    </source>
</reference>
<dbReference type="GeneID" id="93713616"/>
<comment type="caution">
    <text evidence="2">The sequence shown here is derived from an EMBL/GenBank/DDBJ whole genome shotgun (WGS) entry which is preliminary data.</text>
</comment>
<dbReference type="Proteomes" id="UP000182762">
    <property type="component" value="Unassembled WGS sequence"/>
</dbReference>
<evidence type="ECO:0000313" key="3">
    <source>
        <dbReference type="Proteomes" id="UP000182762"/>
    </source>
</evidence>
<keyword evidence="1" id="KW-0472">Membrane</keyword>
<feature type="transmembrane region" description="Helical" evidence="1">
    <location>
        <begin position="6"/>
        <end position="25"/>
    </location>
</feature>
<feature type="transmembrane region" description="Helical" evidence="1">
    <location>
        <begin position="37"/>
        <end position="56"/>
    </location>
</feature>
<proteinExistence type="predicted"/>
<feature type="transmembrane region" description="Helical" evidence="1">
    <location>
        <begin position="140"/>
        <end position="164"/>
    </location>
</feature>